<proteinExistence type="predicted"/>
<evidence type="ECO:0000259" key="1">
    <source>
        <dbReference type="Pfam" id="PF00656"/>
    </source>
</evidence>
<dbReference type="Pfam" id="PF00656">
    <property type="entry name" value="Peptidase_C14"/>
    <property type="match status" value="1"/>
</dbReference>
<dbReference type="Proteomes" id="UP000234254">
    <property type="component" value="Unassembled WGS sequence"/>
</dbReference>
<dbReference type="InterPro" id="IPR011600">
    <property type="entry name" value="Pept_C14_caspase"/>
</dbReference>
<reference evidence="2" key="1">
    <citation type="submission" date="2016-12" db="EMBL/GenBank/DDBJ databases">
        <title>The genomes of Aspergillus section Nigri reveals drivers in fungal speciation.</title>
        <authorList>
            <consortium name="DOE Joint Genome Institute"/>
            <person name="Vesth T.C."/>
            <person name="Nybo J."/>
            <person name="Theobald S."/>
            <person name="Brandl J."/>
            <person name="Frisvad J.C."/>
            <person name="Nielsen K.F."/>
            <person name="Lyhne E.K."/>
            <person name="Kogle M.E."/>
            <person name="Kuo A."/>
            <person name="Riley R."/>
            <person name="Clum A."/>
            <person name="Nolan M."/>
            <person name="Lipzen A."/>
            <person name="Salamov A."/>
            <person name="Henrissat B."/>
            <person name="Wiebenga A."/>
            <person name="De vries R.P."/>
            <person name="Grigoriev I.V."/>
            <person name="Mortensen U.H."/>
            <person name="Andersen M.R."/>
            <person name="Baker S.E."/>
        </authorList>
    </citation>
    <scope>NUCLEOTIDE SEQUENCE</scope>
    <source>
        <strain evidence="2">IBT 28561</strain>
    </source>
</reference>
<evidence type="ECO:0000313" key="2">
    <source>
        <dbReference type="EMBL" id="PKY05309.1"/>
    </source>
</evidence>
<gene>
    <name evidence="2" type="ORF">P168DRAFT_218201</name>
</gene>
<name>A0A2I1D617_ASPC2</name>
<dbReference type="GeneID" id="36540616"/>
<dbReference type="EMBL" id="MSFM01000005">
    <property type="protein sequence ID" value="PKY05309.1"/>
    <property type="molecule type" value="Genomic_DNA"/>
</dbReference>
<dbReference type="AlphaFoldDB" id="A0A2I1D617"/>
<comment type="caution">
    <text evidence="2">The sequence shown here is derived from an EMBL/GenBank/DDBJ whole genome shotgun (WGS) entry which is preliminary data.</text>
</comment>
<dbReference type="GO" id="GO:0004197">
    <property type="term" value="F:cysteine-type endopeptidase activity"/>
    <property type="evidence" value="ECO:0007669"/>
    <property type="project" value="InterPro"/>
</dbReference>
<dbReference type="OrthoDB" id="4760831at2759"/>
<protein>
    <recommendedName>
        <fullName evidence="1">Peptidase C14 caspase domain-containing protein</fullName>
    </recommendedName>
</protein>
<dbReference type="RefSeq" id="XP_024693903.1">
    <property type="nucleotide sequence ID" value="XM_024833092.1"/>
</dbReference>
<keyword evidence="3" id="KW-1185">Reference proteome</keyword>
<feature type="non-terminal residue" evidence="2">
    <location>
        <position position="1"/>
    </location>
</feature>
<organism evidence="2 3">
    <name type="scientific">Aspergillus campestris (strain IBT 28561)</name>
    <dbReference type="NCBI Taxonomy" id="1392248"/>
    <lineage>
        <taxon>Eukaryota</taxon>
        <taxon>Fungi</taxon>
        <taxon>Dikarya</taxon>
        <taxon>Ascomycota</taxon>
        <taxon>Pezizomycotina</taxon>
        <taxon>Eurotiomycetes</taxon>
        <taxon>Eurotiomycetidae</taxon>
        <taxon>Eurotiales</taxon>
        <taxon>Aspergillaceae</taxon>
        <taxon>Aspergillus</taxon>
        <taxon>Aspergillus subgen. Circumdati</taxon>
    </lineage>
</organism>
<feature type="domain" description="Peptidase C14 caspase" evidence="1">
    <location>
        <begin position="25"/>
        <end position="192"/>
    </location>
</feature>
<dbReference type="Gene3D" id="3.40.50.1460">
    <property type="match status" value="1"/>
</dbReference>
<evidence type="ECO:0000313" key="3">
    <source>
        <dbReference type="Proteomes" id="UP000234254"/>
    </source>
</evidence>
<dbReference type="VEuPathDB" id="FungiDB:P168DRAFT_218201"/>
<dbReference type="GO" id="GO:0006508">
    <property type="term" value="P:proteolysis"/>
    <property type="evidence" value="ECO:0007669"/>
    <property type="project" value="InterPro"/>
</dbReference>
<accession>A0A2I1D617</accession>
<sequence length="259" mass="29025">LEALVDRHYRRYDHSVAVSFYWEADHTTAHKDVKNFQNILTTLGLALAEEIKLNQSQNVPGWDIQDKLKALIKPKMDSNGSVLLLVHYTGHGFTKNDTLYFTDSQGHQPARWERDFVYIVDSGSPIDDSDRIDVLFILDSCYSYLESRRYTPAKRVVQVLAAVDESTESALSAENTASLTEKLLNELRARKQAGAQSVDFAELVSDLREKSPQKKPVHELLVGSHSLRLAFPGHETGLTTFLPGPATKVVFGLRLANSL</sequence>
<feature type="non-terminal residue" evidence="2">
    <location>
        <position position="259"/>
    </location>
</feature>